<feature type="transmembrane region" description="Helical" evidence="5">
    <location>
        <begin position="135"/>
        <end position="154"/>
    </location>
</feature>
<feature type="transmembrane region" description="Helical" evidence="5">
    <location>
        <begin position="438"/>
        <end position="457"/>
    </location>
</feature>
<dbReference type="InterPro" id="IPR020846">
    <property type="entry name" value="MFS_dom"/>
</dbReference>
<dbReference type="InterPro" id="IPR011701">
    <property type="entry name" value="MFS"/>
</dbReference>
<dbReference type="AlphaFoldDB" id="A0A9N8Z720"/>
<comment type="caution">
    <text evidence="7">The sequence shown here is derived from an EMBL/GenBank/DDBJ whole genome shotgun (WGS) entry which is preliminary data.</text>
</comment>
<dbReference type="OrthoDB" id="3026777at2759"/>
<evidence type="ECO:0000313" key="7">
    <source>
        <dbReference type="EMBL" id="CAG8480598.1"/>
    </source>
</evidence>
<dbReference type="PROSITE" id="PS50850">
    <property type="entry name" value="MFS"/>
    <property type="match status" value="1"/>
</dbReference>
<dbReference type="PANTHER" id="PTHR23507">
    <property type="entry name" value="ZGC:174356"/>
    <property type="match status" value="1"/>
</dbReference>
<gene>
    <name evidence="7" type="ORF">DEBURN_LOCUS3638</name>
</gene>
<dbReference type="PANTHER" id="PTHR23507:SF1">
    <property type="entry name" value="FI18259P1-RELATED"/>
    <property type="match status" value="1"/>
</dbReference>
<comment type="subcellular location">
    <subcellularLocation>
        <location evidence="1">Membrane</location>
        <topology evidence="1">Multi-pass membrane protein</topology>
    </subcellularLocation>
</comment>
<name>A0A9N8Z720_9GLOM</name>
<proteinExistence type="predicted"/>
<evidence type="ECO:0000256" key="3">
    <source>
        <dbReference type="ARBA" id="ARBA00022989"/>
    </source>
</evidence>
<dbReference type="InterPro" id="IPR036259">
    <property type="entry name" value="MFS_trans_sf"/>
</dbReference>
<dbReference type="SUPFAM" id="SSF103473">
    <property type="entry name" value="MFS general substrate transporter"/>
    <property type="match status" value="1"/>
</dbReference>
<keyword evidence="8" id="KW-1185">Reference proteome</keyword>
<keyword evidence="2 5" id="KW-0812">Transmembrane</keyword>
<feature type="transmembrane region" description="Helical" evidence="5">
    <location>
        <begin position="405"/>
        <end position="426"/>
    </location>
</feature>
<dbReference type="Pfam" id="PF07690">
    <property type="entry name" value="MFS_1"/>
    <property type="match status" value="1"/>
</dbReference>
<dbReference type="Proteomes" id="UP000789706">
    <property type="component" value="Unassembled WGS sequence"/>
</dbReference>
<feature type="transmembrane region" description="Helical" evidence="5">
    <location>
        <begin position="304"/>
        <end position="321"/>
    </location>
</feature>
<evidence type="ECO:0000256" key="1">
    <source>
        <dbReference type="ARBA" id="ARBA00004141"/>
    </source>
</evidence>
<organism evidence="7 8">
    <name type="scientific">Diversispora eburnea</name>
    <dbReference type="NCBI Taxonomy" id="1213867"/>
    <lineage>
        <taxon>Eukaryota</taxon>
        <taxon>Fungi</taxon>
        <taxon>Fungi incertae sedis</taxon>
        <taxon>Mucoromycota</taxon>
        <taxon>Glomeromycotina</taxon>
        <taxon>Glomeromycetes</taxon>
        <taxon>Diversisporales</taxon>
        <taxon>Diversisporaceae</taxon>
        <taxon>Diversispora</taxon>
    </lineage>
</organism>
<dbReference type="EMBL" id="CAJVPK010000237">
    <property type="protein sequence ID" value="CAG8480598.1"/>
    <property type="molecule type" value="Genomic_DNA"/>
</dbReference>
<keyword evidence="3 5" id="KW-1133">Transmembrane helix</keyword>
<keyword evidence="4 5" id="KW-0472">Membrane</keyword>
<reference evidence="7" key="1">
    <citation type="submission" date="2021-06" db="EMBL/GenBank/DDBJ databases">
        <authorList>
            <person name="Kallberg Y."/>
            <person name="Tangrot J."/>
            <person name="Rosling A."/>
        </authorList>
    </citation>
    <scope>NUCLEOTIDE SEQUENCE</scope>
    <source>
        <strain evidence="7">AZ414A</strain>
    </source>
</reference>
<feature type="transmembrane region" description="Helical" evidence="5">
    <location>
        <begin position="103"/>
        <end position="123"/>
    </location>
</feature>
<sequence>MSSLNVLQEETEESPLLSNNVTIISLPSRLEKIRKPHVLWMLIFSITLSSILTSVTAPLVRFVLDIVCLEYYNEKNVDSTLTPPSEEDCNITEISALASKYLMWYQMFSYLAATLSIGFLSTLSDYKGRRFIFKLATLGVIIAFSNIIFVYHYWRIVSVKFLFIGAIFEGLSGGVIAINTACHAYISDCTKPENRSMAFGIMHAFAFCGMTIGPTLGGIIVKSTKSVISIFYFAVCTLSFFLVFVSFILPESLSKELRLQRRVLSSVSSRSPRHLFSSLTILNQEPMDCGEEERRNSWSGRNTMYILAMIYLIYRLSQAGQNDIITLYTTQRFNWSTLENGFFLSLQAFTRFIALIVLLPLCRLLQTKYLSSYSRSLDIHMTRAGLIMEIIGFALFASAIVPNMLYFACVINSLATIATPAIRSLFTTYVLPTQAGQVLGAMSVIESVGSIFSPLWMNPLYSWSVRKDFSEIVFWANSLLFVIASFLAFLIR</sequence>
<evidence type="ECO:0000256" key="4">
    <source>
        <dbReference type="ARBA" id="ARBA00023136"/>
    </source>
</evidence>
<evidence type="ECO:0000313" key="8">
    <source>
        <dbReference type="Proteomes" id="UP000789706"/>
    </source>
</evidence>
<feature type="transmembrane region" description="Helical" evidence="5">
    <location>
        <begin position="38"/>
        <end position="64"/>
    </location>
</feature>
<dbReference type="Gene3D" id="1.20.1250.20">
    <property type="entry name" value="MFS general substrate transporter like domains"/>
    <property type="match status" value="1"/>
</dbReference>
<feature type="transmembrane region" description="Helical" evidence="5">
    <location>
        <begin position="198"/>
        <end position="221"/>
    </location>
</feature>
<feature type="transmembrane region" description="Helical" evidence="5">
    <location>
        <begin position="160"/>
        <end position="186"/>
    </location>
</feature>
<dbReference type="GO" id="GO:0016020">
    <property type="term" value="C:membrane"/>
    <property type="evidence" value="ECO:0007669"/>
    <property type="project" value="UniProtKB-SubCell"/>
</dbReference>
<evidence type="ECO:0000259" key="6">
    <source>
        <dbReference type="PROSITE" id="PS50850"/>
    </source>
</evidence>
<accession>A0A9N8Z720</accession>
<feature type="domain" description="Major facilitator superfamily (MFS) profile" evidence="6">
    <location>
        <begin position="42"/>
        <end position="492"/>
    </location>
</feature>
<feature type="transmembrane region" description="Helical" evidence="5">
    <location>
        <begin position="472"/>
        <end position="491"/>
    </location>
</feature>
<feature type="transmembrane region" description="Helical" evidence="5">
    <location>
        <begin position="381"/>
        <end position="399"/>
    </location>
</feature>
<feature type="transmembrane region" description="Helical" evidence="5">
    <location>
        <begin position="341"/>
        <end position="361"/>
    </location>
</feature>
<evidence type="ECO:0000256" key="5">
    <source>
        <dbReference type="SAM" id="Phobius"/>
    </source>
</evidence>
<dbReference type="GO" id="GO:0022857">
    <property type="term" value="F:transmembrane transporter activity"/>
    <property type="evidence" value="ECO:0007669"/>
    <property type="project" value="InterPro"/>
</dbReference>
<protein>
    <submittedName>
        <fullName evidence="7">10620_t:CDS:1</fullName>
    </submittedName>
</protein>
<feature type="transmembrane region" description="Helical" evidence="5">
    <location>
        <begin position="227"/>
        <end position="249"/>
    </location>
</feature>
<evidence type="ECO:0000256" key="2">
    <source>
        <dbReference type="ARBA" id="ARBA00022692"/>
    </source>
</evidence>